<evidence type="ECO:0000313" key="2">
    <source>
        <dbReference type="EMBL" id="GGA73769.1"/>
    </source>
</evidence>
<reference evidence="2" key="2">
    <citation type="submission" date="2020-09" db="EMBL/GenBank/DDBJ databases">
        <authorList>
            <person name="Sun Q."/>
            <person name="Zhou Y."/>
        </authorList>
    </citation>
    <scope>NUCLEOTIDE SEQUENCE</scope>
    <source>
        <strain evidence="2">CGMCC 1.12408</strain>
    </source>
</reference>
<name>A0A916RVZ6_9BACI</name>
<gene>
    <name evidence="2" type="primary">gerPB</name>
    <name evidence="2" type="ORF">GCM10008025_16830</name>
</gene>
<accession>A0A916RVZ6</accession>
<dbReference type="EMBL" id="BMEY01000007">
    <property type="protein sequence ID" value="GGA73769.1"/>
    <property type="molecule type" value="Genomic_DNA"/>
</dbReference>
<comment type="caution">
    <text evidence="2">The sequence shown here is derived from an EMBL/GenBank/DDBJ whole genome shotgun (WGS) entry which is preliminary data.</text>
</comment>
<reference evidence="2" key="1">
    <citation type="journal article" date="2014" name="Int. J. Syst. Evol. Microbiol.">
        <title>Complete genome sequence of Corynebacterium casei LMG S-19264T (=DSM 44701T), isolated from a smear-ripened cheese.</title>
        <authorList>
            <consortium name="US DOE Joint Genome Institute (JGI-PGF)"/>
            <person name="Walter F."/>
            <person name="Albersmeier A."/>
            <person name="Kalinowski J."/>
            <person name="Ruckert C."/>
        </authorList>
    </citation>
    <scope>NUCLEOTIDE SEQUENCE</scope>
    <source>
        <strain evidence="2">CGMCC 1.12408</strain>
    </source>
</reference>
<feature type="region of interest" description="Disordered" evidence="1">
    <location>
        <begin position="41"/>
        <end position="60"/>
    </location>
</feature>
<evidence type="ECO:0000256" key="1">
    <source>
        <dbReference type="SAM" id="MobiDB-lite"/>
    </source>
</evidence>
<protein>
    <submittedName>
        <fullName evidence="2">Spore germination protein GerPB</fullName>
    </submittedName>
</protein>
<proteinExistence type="predicted"/>
<evidence type="ECO:0000313" key="3">
    <source>
        <dbReference type="Proteomes" id="UP000613512"/>
    </source>
</evidence>
<dbReference type="RefSeq" id="WP_188384244.1">
    <property type="nucleotide sequence ID" value="NZ_BMEY01000007.1"/>
</dbReference>
<keyword evidence="3" id="KW-1185">Reference proteome</keyword>
<organism evidence="2 3">
    <name type="scientific">Ornithinibacillus halotolerans</name>
    <dbReference type="NCBI Taxonomy" id="1274357"/>
    <lineage>
        <taxon>Bacteria</taxon>
        <taxon>Bacillati</taxon>
        <taxon>Bacillota</taxon>
        <taxon>Bacilli</taxon>
        <taxon>Bacillales</taxon>
        <taxon>Bacillaceae</taxon>
        <taxon>Ornithinibacillus</taxon>
    </lineage>
</organism>
<dbReference type="Pfam" id="PF10803">
    <property type="entry name" value="GerPB"/>
    <property type="match status" value="1"/>
</dbReference>
<dbReference type="AlphaFoldDB" id="A0A916RVZ6"/>
<sequence>MNITVHQSIHINFLKIGSISNSSVLQIGSTGAIQAQSDLYNSGGFTEPAEEAEPQSQAQSYQLVPLRTYTTST</sequence>
<dbReference type="InterPro" id="IPR024255">
    <property type="entry name" value="GerPB"/>
</dbReference>
<dbReference type="Proteomes" id="UP000613512">
    <property type="component" value="Unassembled WGS sequence"/>
</dbReference>